<keyword evidence="5" id="KW-1185">Reference proteome</keyword>
<reference evidence="4" key="1">
    <citation type="submission" date="2020-09" db="EMBL/GenBank/DDBJ databases">
        <authorList>
            <person name="Kikuchi T."/>
        </authorList>
    </citation>
    <scope>NUCLEOTIDE SEQUENCE</scope>
    <source>
        <strain evidence="4">SH1</strain>
    </source>
</reference>
<feature type="compositionally biased region" description="Basic and acidic residues" evidence="1">
    <location>
        <begin position="291"/>
        <end position="325"/>
    </location>
</feature>
<name>A0A811K2M5_9BILA</name>
<dbReference type="InterPro" id="IPR032843">
    <property type="entry name" value="Jiv"/>
</dbReference>
<dbReference type="PANTHER" id="PTHR44665:SF1">
    <property type="entry name" value="DNAJ HOMOLOG SUBFAMILY C MEMBER 14"/>
    <property type="match status" value="1"/>
</dbReference>
<dbReference type="PANTHER" id="PTHR44665">
    <property type="entry name" value="DNAJ HOMOLOG SUBFAMILY C MEMBER 14"/>
    <property type="match status" value="1"/>
</dbReference>
<gene>
    <name evidence="4" type="ORF">BOKJ2_LOCUS3001</name>
</gene>
<feature type="region of interest" description="Disordered" evidence="1">
    <location>
        <begin position="262"/>
        <end position="325"/>
    </location>
</feature>
<dbReference type="EMBL" id="CAJFDH010000002">
    <property type="protein sequence ID" value="CAD5210065.1"/>
    <property type="molecule type" value="Genomic_DNA"/>
</dbReference>
<feature type="region of interest" description="Disordered" evidence="1">
    <location>
        <begin position="1"/>
        <end position="40"/>
    </location>
</feature>
<accession>A0A811K2M5</accession>
<proteinExistence type="predicted"/>
<feature type="compositionally biased region" description="Polar residues" evidence="1">
    <location>
        <begin position="1"/>
        <end position="12"/>
    </location>
</feature>
<feature type="compositionally biased region" description="Polar residues" evidence="1">
    <location>
        <begin position="167"/>
        <end position="183"/>
    </location>
</feature>
<keyword evidence="2" id="KW-0812">Transmembrane</keyword>
<dbReference type="Pfam" id="PF14901">
    <property type="entry name" value="Jiv90"/>
    <property type="match status" value="1"/>
</dbReference>
<evidence type="ECO:0000313" key="5">
    <source>
        <dbReference type="Proteomes" id="UP000614601"/>
    </source>
</evidence>
<feature type="region of interest" description="Disordered" evidence="1">
    <location>
        <begin position="160"/>
        <end position="233"/>
    </location>
</feature>
<feature type="domain" description="Cleavage inducing molecular chaperone Jiv" evidence="3">
    <location>
        <begin position="573"/>
        <end position="655"/>
    </location>
</feature>
<dbReference type="InterPro" id="IPR052317">
    <property type="entry name" value="Viral_replicn-host_int_reg"/>
</dbReference>
<evidence type="ECO:0000313" key="4">
    <source>
        <dbReference type="EMBL" id="CAD5210065.1"/>
    </source>
</evidence>
<feature type="transmembrane region" description="Helical" evidence="2">
    <location>
        <begin position="392"/>
        <end position="408"/>
    </location>
</feature>
<dbReference type="OrthoDB" id="1507364at2759"/>
<keyword evidence="2" id="KW-1133">Transmembrane helix</keyword>
<dbReference type="EMBL" id="CAJFCW020000002">
    <property type="protein sequence ID" value="CAG9090626.1"/>
    <property type="molecule type" value="Genomic_DNA"/>
</dbReference>
<feature type="transmembrane region" description="Helical" evidence="2">
    <location>
        <begin position="366"/>
        <end position="385"/>
    </location>
</feature>
<sequence length="751" mass="85580">MAQDNQNCMDFNQSERHYIGDLLDEDPSSPRKSEPQNNLSTEFADYTTSVTDFSTFSSFSAPVLGSSSSVLMHNNVGPSPNQAFWPEPPPPYTPPMGLMPMVDWDGVPYTSKNYGYTGVYPNQTPPFYQLDNQYYEQCYNLLMKPFDGVADKFKKQQLKKFRKNRSRNNLSQGSSGSAGNFGNVSKPLSRRSSEMAMKTLKKENKPAQPKKGAQLTQLNVKEEEKPKKTVIGWNPIESDAKTIKSAPVGSSKVPDFKQEVKKVVEQKKKKNNSGSKSQKISLNVPGGKDLNVVKKAEERKSRSSSKDSMVKEKSNKTRKSESLNNKIDMKKNPSFESVENILNKTKFVDKNDDGEDCFNCDKTDVFFKYIMLFVMFLSNITVNLVLNYIYKAFYLAFSFCYYGIVSLNEKVITTVKSFFKWSIIYGDLALDYIHLRYDNNLKYFDAKNQGLVKKFVGLEYNLPQPLAVHESINRLSNLDRLDAFSVLGLKYTTNIGDVINARNGTVSFLNSEKSFYPAIDCAIALINKAADSLCSLDGCKRYFDEFSTFDQNLFYEYLKLRAVVFNADYYFGCECGVAHRVHRLRGPPSRYCQKCRCFHSARNREVWMEAKMYGLSWNAFACVDNAVYDITDWISCTHNYIKNPRINSHMVLFQLKKAETTPPLTIQSHNYMKITSNLCPHKMPSAYCAVQKNGTCLRCESCVLCHGRFKELDVTQEPLIIMIGVFEVLSTCSNVVDYSMLERPKKAGRRR</sequence>
<dbReference type="AlphaFoldDB" id="A0A811K2M5"/>
<dbReference type="Proteomes" id="UP000783686">
    <property type="component" value="Unassembled WGS sequence"/>
</dbReference>
<organism evidence="4 5">
    <name type="scientific">Bursaphelenchus okinawaensis</name>
    <dbReference type="NCBI Taxonomy" id="465554"/>
    <lineage>
        <taxon>Eukaryota</taxon>
        <taxon>Metazoa</taxon>
        <taxon>Ecdysozoa</taxon>
        <taxon>Nematoda</taxon>
        <taxon>Chromadorea</taxon>
        <taxon>Rhabditida</taxon>
        <taxon>Tylenchina</taxon>
        <taxon>Tylenchomorpha</taxon>
        <taxon>Aphelenchoidea</taxon>
        <taxon>Aphelenchoididae</taxon>
        <taxon>Bursaphelenchus</taxon>
    </lineage>
</organism>
<dbReference type="Proteomes" id="UP000614601">
    <property type="component" value="Unassembled WGS sequence"/>
</dbReference>
<protein>
    <recommendedName>
        <fullName evidence="3">Cleavage inducing molecular chaperone Jiv domain-containing protein</fullName>
    </recommendedName>
</protein>
<evidence type="ECO:0000259" key="3">
    <source>
        <dbReference type="Pfam" id="PF14901"/>
    </source>
</evidence>
<evidence type="ECO:0000256" key="2">
    <source>
        <dbReference type="SAM" id="Phobius"/>
    </source>
</evidence>
<comment type="caution">
    <text evidence="4">The sequence shown here is derived from an EMBL/GenBank/DDBJ whole genome shotgun (WGS) entry which is preliminary data.</text>
</comment>
<keyword evidence="2" id="KW-0472">Membrane</keyword>
<evidence type="ECO:0000256" key="1">
    <source>
        <dbReference type="SAM" id="MobiDB-lite"/>
    </source>
</evidence>